<reference evidence="2" key="1">
    <citation type="journal article" date="2011" name="MBio">
        <title>Novel metabolic attributes of the genus Cyanothece, comprising a group of unicellular nitrogen-fixing Cyanobacteria.</title>
        <authorList>
            <person name="Bandyopadhyay A."/>
            <person name="Elvitigala T."/>
            <person name="Welsh E."/>
            <person name="Stockel J."/>
            <person name="Liberton M."/>
            <person name="Min H."/>
            <person name="Sherman L.A."/>
            <person name="Pakrasi H.B."/>
        </authorList>
    </citation>
    <scope>NUCLEOTIDE SEQUENCE [LARGE SCALE GENOMIC DNA]</scope>
    <source>
        <strain evidence="2">PCC 7822</strain>
    </source>
</reference>
<proteinExistence type="predicted"/>
<name>E0UG77_GLOV7</name>
<evidence type="ECO:0000313" key="2">
    <source>
        <dbReference type="Proteomes" id="UP000008206"/>
    </source>
</evidence>
<evidence type="ECO:0000313" key="1">
    <source>
        <dbReference type="EMBL" id="ADN15578.1"/>
    </source>
</evidence>
<dbReference type="HOGENOM" id="CLU_2552589_0_0_3"/>
<dbReference type="eggNOG" id="ENOG5032H7V">
    <property type="taxonomic scope" value="Bacteria"/>
</dbReference>
<protein>
    <submittedName>
        <fullName evidence="1">Putative sensor with HAMP domain</fullName>
    </submittedName>
</protein>
<gene>
    <name evidence="1" type="ordered locus">Cyan7822_3640</name>
</gene>
<organism evidence="1 2">
    <name type="scientific">Gloeothece verrucosa (strain PCC 7822)</name>
    <name type="common">Cyanothece sp. (strain PCC 7822)</name>
    <dbReference type="NCBI Taxonomy" id="497965"/>
    <lineage>
        <taxon>Bacteria</taxon>
        <taxon>Bacillati</taxon>
        <taxon>Cyanobacteriota</taxon>
        <taxon>Cyanophyceae</taxon>
        <taxon>Oscillatoriophycideae</taxon>
        <taxon>Chroococcales</taxon>
        <taxon>Aphanothecaceae</taxon>
        <taxon>Gloeothece</taxon>
        <taxon>Gloeothece verrucosa</taxon>
    </lineage>
</organism>
<dbReference type="EMBL" id="CP002198">
    <property type="protein sequence ID" value="ADN15578.1"/>
    <property type="molecule type" value="Genomic_DNA"/>
</dbReference>
<dbReference type="Proteomes" id="UP000008206">
    <property type="component" value="Chromosome"/>
</dbReference>
<dbReference type="OrthoDB" id="9846712at2"/>
<sequence length="82" mass="9846">MITSQLELERCLCKNNHATYNVFDALRYNAYCKKPEELWQQIQLEYAFMLEQVNFYFLTSELTTDKDGINLVLELARRIQFD</sequence>
<keyword evidence="2" id="KW-1185">Reference proteome</keyword>
<accession>E0UG77</accession>
<dbReference type="RefSeq" id="WP_013323647.1">
    <property type="nucleotide sequence ID" value="NC_014501.1"/>
</dbReference>
<dbReference type="AlphaFoldDB" id="E0UG77"/>
<dbReference type="KEGG" id="cyj:Cyan7822_3640"/>